<evidence type="ECO:0000313" key="2">
    <source>
        <dbReference type="EMBL" id="KAJ1143499.1"/>
    </source>
</evidence>
<organism evidence="2 3">
    <name type="scientific">Pleurodeles waltl</name>
    <name type="common">Iberian ribbed newt</name>
    <dbReference type="NCBI Taxonomy" id="8319"/>
    <lineage>
        <taxon>Eukaryota</taxon>
        <taxon>Metazoa</taxon>
        <taxon>Chordata</taxon>
        <taxon>Craniata</taxon>
        <taxon>Vertebrata</taxon>
        <taxon>Euteleostomi</taxon>
        <taxon>Amphibia</taxon>
        <taxon>Batrachia</taxon>
        <taxon>Caudata</taxon>
        <taxon>Salamandroidea</taxon>
        <taxon>Salamandridae</taxon>
        <taxon>Pleurodelinae</taxon>
        <taxon>Pleurodeles</taxon>
    </lineage>
</organism>
<proteinExistence type="predicted"/>
<gene>
    <name evidence="2" type="ORF">NDU88_009807</name>
</gene>
<dbReference type="Proteomes" id="UP001066276">
    <property type="component" value="Chromosome 6"/>
</dbReference>
<accession>A0AAV7QUK6</accession>
<name>A0AAV7QUK6_PLEWA</name>
<feature type="compositionally biased region" description="Polar residues" evidence="1">
    <location>
        <begin position="39"/>
        <end position="49"/>
    </location>
</feature>
<dbReference type="AlphaFoldDB" id="A0AAV7QUK6"/>
<keyword evidence="3" id="KW-1185">Reference proteome</keyword>
<feature type="compositionally biased region" description="Polar residues" evidence="1">
    <location>
        <begin position="75"/>
        <end position="84"/>
    </location>
</feature>
<feature type="compositionally biased region" description="Basic and acidic residues" evidence="1">
    <location>
        <begin position="159"/>
        <end position="169"/>
    </location>
</feature>
<evidence type="ECO:0000313" key="3">
    <source>
        <dbReference type="Proteomes" id="UP001066276"/>
    </source>
</evidence>
<sequence length="220" mass="23809">MTNLAHQGPLDSRLPRPSHTPPQSLPHLETPPQHPPRLTHTSVPRTHQSAVCPPLQETQGTPHSQDIQGPGVSGSGHTVQGTEAQDNRETGRSAVHQGEDRPRERNLQEALAEILEAYQESQDTMGQILDNVQENRRRDSQWPSKEGYVACYRQGRADPEGLPEAEHPLSETVGGPEMLGMEDGGGPVGDGLPTRKGCPSNPDPQMACILVVAYPELDGA</sequence>
<feature type="compositionally biased region" description="Basic and acidic residues" evidence="1">
    <location>
        <begin position="85"/>
        <end position="104"/>
    </location>
</feature>
<dbReference type="EMBL" id="JANPWB010000010">
    <property type="protein sequence ID" value="KAJ1143499.1"/>
    <property type="molecule type" value="Genomic_DNA"/>
</dbReference>
<protein>
    <submittedName>
        <fullName evidence="2">Uncharacterized protein</fullName>
    </submittedName>
</protein>
<comment type="caution">
    <text evidence="2">The sequence shown here is derived from an EMBL/GenBank/DDBJ whole genome shotgun (WGS) entry which is preliminary data.</text>
</comment>
<feature type="region of interest" description="Disordered" evidence="1">
    <location>
        <begin position="1"/>
        <end position="104"/>
    </location>
</feature>
<feature type="compositionally biased region" description="Polar residues" evidence="1">
    <location>
        <begin position="56"/>
        <end position="67"/>
    </location>
</feature>
<feature type="region of interest" description="Disordered" evidence="1">
    <location>
        <begin position="159"/>
        <end position="201"/>
    </location>
</feature>
<reference evidence="2" key="1">
    <citation type="journal article" date="2022" name="bioRxiv">
        <title>Sequencing and chromosome-scale assembly of the giantPleurodeles waltlgenome.</title>
        <authorList>
            <person name="Brown T."/>
            <person name="Elewa A."/>
            <person name="Iarovenko S."/>
            <person name="Subramanian E."/>
            <person name="Araus A.J."/>
            <person name="Petzold A."/>
            <person name="Susuki M."/>
            <person name="Suzuki K.-i.T."/>
            <person name="Hayashi T."/>
            <person name="Toyoda A."/>
            <person name="Oliveira C."/>
            <person name="Osipova E."/>
            <person name="Leigh N.D."/>
            <person name="Simon A."/>
            <person name="Yun M.H."/>
        </authorList>
    </citation>
    <scope>NUCLEOTIDE SEQUENCE</scope>
    <source>
        <strain evidence="2">20211129_DDA</strain>
        <tissue evidence="2">Liver</tissue>
    </source>
</reference>
<evidence type="ECO:0000256" key="1">
    <source>
        <dbReference type="SAM" id="MobiDB-lite"/>
    </source>
</evidence>